<protein>
    <recommendedName>
        <fullName evidence="10">HlyIII-domain-containing protein</fullName>
    </recommendedName>
</protein>
<keyword evidence="2 7" id="KW-0812">Transmembrane</keyword>
<dbReference type="GO" id="GO:0046872">
    <property type="term" value="F:metal ion binding"/>
    <property type="evidence" value="ECO:0007669"/>
    <property type="project" value="UniProtKB-KW"/>
</dbReference>
<feature type="region of interest" description="Disordered" evidence="6">
    <location>
        <begin position="31"/>
        <end position="63"/>
    </location>
</feature>
<feature type="binding site" evidence="5">
    <location>
        <position position="421"/>
    </location>
    <ligand>
        <name>Zn(2+)</name>
        <dbReference type="ChEBI" id="CHEBI:29105"/>
    </ligand>
</feature>
<reference evidence="8 9" key="1">
    <citation type="journal article" date="2018" name="Evol. Lett.">
        <title>Horizontal gene cluster transfer increased hallucinogenic mushroom diversity.</title>
        <authorList>
            <person name="Reynolds H.T."/>
            <person name="Vijayakumar V."/>
            <person name="Gluck-Thaler E."/>
            <person name="Korotkin H.B."/>
            <person name="Matheny P.B."/>
            <person name="Slot J.C."/>
        </authorList>
    </citation>
    <scope>NUCLEOTIDE SEQUENCE [LARGE SCALE GENOMIC DNA]</scope>
    <source>
        <strain evidence="8 9">SRW20</strain>
    </source>
</reference>
<feature type="transmembrane region" description="Helical" evidence="7">
    <location>
        <begin position="405"/>
        <end position="426"/>
    </location>
</feature>
<organism evidence="8 9">
    <name type="scientific">Gymnopilus dilepis</name>
    <dbReference type="NCBI Taxonomy" id="231916"/>
    <lineage>
        <taxon>Eukaryota</taxon>
        <taxon>Fungi</taxon>
        <taxon>Dikarya</taxon>
        <taxon>Basidiomycota</taxon>
        <taxon>Agaricomycotina</taxon>
        <taxon>Agaricomycetes</taxon>
        <taxon>Agaricomycetidae</taxon>
        <taxon>Agaricales</taxon>
        <taxon>Agaricineae</taxon>
        <taxon>Hymenogastraceae</taxon>
        <taxon>Gymnopilus</taxon>
    </lineage>
</organism>
<dbReference type="PANTHER" id="PTHR20855:SF97">
    <property type="entry name" value="ADIPOR-LIKE RECEPTOR IZH3-RELATED"/>
    <property type="match status" value="1"/>
</dbReference>
<evidence type="ECO:0000313" key="8">
    <source>
        <dbReference type="EMBL" id="PPQ66329.1"/>
    </source>
</evidence>
<comment type="caution">
    <text evidence="8">The sequence shown here is derived from an EMBL/GenBank/DDBJ whole genome shotgun (WGS) entry which is preliminary data.</text>
</comment>
<dbReference type="InParanoid" id="A0A409VJ70"/>
<keyword evidence="4 7" id="KW-0472">Membrane</keyword>
<feature type="transmembrane region" description="Helical" evidence="7">
    <location>
        <begin position="465"/>
        <end position="484"/>
    </location>
</feature>
<keyword evidence="5" id="KW-0479">Metal-binding</keyword>
<dbReference type="PANTHER" id="PTHR20855">
    <property type="entry name" value="ADIPOR/PROGESTIN RECEPTOR-RELATED"/>
    <property type="match status" value="1"/>
</dbReference>
<evidence type="ECO:0000256" key="2">
    <source>
        <dbReference type="ARBA" id="ARBA00022692"/>
    </source>
</evidence>
<comment type="subcellular location">
    <subcellularLocation>
        <location evidence="1">Membrane</location>
        <topology evidence="1">Multi-pass membrane protein</topology>
    </subcellularLocation>
</comment>
<evidence type="ECO:0000256" key="3">
    <source>
        <dbReference type="ARBA" id="ARBA00022989"/>
    </source>
</evidence>
<evidence type="ECO:0000256" key="1">
    <source>
        <dbReference type="ARBA" id="ARBA00004141"/>
    </source>
</evidence>
<feature type="binding site" evidence="5">
    <location>
        <position position="572"/>
    </location>
    <ligand>
        <name>Zn(2+)</name>
        <dbReference type="ChEBI" id="CHEBI:29105"/>
    </ligand>
</feature>
<gene>
    <name evidence="8" type="ORF">CVT26_011160</name>
</gene>
<dbReference type="GO" id="GO:0006882">
    <property type="term" value="P:intracellular zinc ion homeostasis"/>
    <property type="evidence" value="ECO:0007669"/>
    <property type="project" value="TreeGrafter"/>
</dbReference>
<dbReference type="EMBL" id="NHYE01005633">
    <property type="protein sequence ID" value="PPQ66329.1"/>
    <property type="molecule type" value="Genomic_DNA"/>
</dbReference>
<feature type="transmembrane region" description="Helical" evidence="7">
    <location>
        <begin position="525"/>
        <end position="548"/>
    </location>
</feature>
<dbReference type="Proteomes" id="UP000284706">
    <property type="component" value="Unassembled WGS sequence"/>
</dbReference>
<keyword evidence="5" id="KW-0862">Zinc</keyword>
<dbReference type="AlphaFoldDB" id="A0A409VJ70"/>
<evidence type="ECO:0000256" key="4">
    <source>
        <dbReference type="ARBA" id="ARBA00023136"/>
    </source>
</evidence>
<keyword evidence="9" id="KW-1185">Reference proteome</keyword>
<dbReference type="InterPro" id="IPR004254">
    <property type="entry name" value="AdipoR/HlyIII-related"/>
</dbReference>
<feature type="binding site" evidence="5">
    <location>
        <position position="576"/>
    </location>
    <ligand>
        <name>Zn(2+)</name>
        <dbReference type="ChEBI" id="CHEBI:29105"/>
    </ligand>
</feature>
<dbReference type="GO" id="GO:0016020">
    <property type="term" value="C:membrane"/>
    <property type="evidence" value="ECO:0007669"/>
    <property type="project" value="UniProtKB-SubCell"/>
</dbReference>
<feature type="transmembrane region" description="Helical" evidence="7">
    <location>
        <begin position="496"/>
        <end position="519"/>
    </location>
</feature>
<dbReference type="Pfam" id="PF03006">
    <property type="entry name" value="HlyIII"/>
    <property type="match status" value="1"/>
</dbReference>
<accession>A0A409VJ70</accession>
<evidence type="ECO:0000256" key="7">
    <source>
        <dbReference type="SAM" id="Phobius"/>
    </source>
</evidence>
<name>A0A409VJ70_9AGAR</name>
<dbReference type="OrthoDB" id="5585746at2759"/>
<feature type="transmembrane region" description="Helical" evidence="7">
    <location>
        <begin position="438"/>
        <end position="459"/>
    </location>
</feature>
<sequence length="601" mass="67362">MSSTSTTTTTVTSTATPKTLSVLATGRVPPYAPLRTESESAVTARRARRRLSTPSTSPPPLKHCNTVSYSLEALDLSPSTPTQTLASIRFLVLSYLADIERRLAQLESPYFEAWKIQGATMEDAKQWAQTALEMLDGIRADVRAHLPESLESFVKAHLPDIPDVPNFKEMRSHLPEMPYLPDMAEVRSHLPDMPSLPDMTEMRSHMPSLPDMEGVRSHISDMRLKLDDVRTRLHDFDFHQPLQYIPTLSKHLQNLHSHLSSLEFPSGFPATPFAHNAVLTDLLESLLNSDVVKDILNATPEVIIEGEDLLERAAYEVANAVKRSLQGVHLISYSDLPKPWRNNPFVTHGYRFIPIERWPLIIKSLFAFHNETLNIHTHLIPFILWGISIFPFFPNQASFDTPELLFTAFALLCLLSSALWHTMAGCADHWSMEFCARVDYVGIGWLISATVGTVVHYGFQCHPKIGYAFLGLCCATGLAGNIFPFMDWFNKLEYRFYRIGFFLALAFSGIGPMVALAYLHGTREMFAFVGPVFPSLFSYIVGLVFYAYHFPECIIPPNIQRRLDAIGGVGSHAIWHCFIVLAVSQHKAAIGSMKGGMQCLL</sequence>
<evidence type="ECO:0008006" key="10">
    <source>
        <dbReference type="Google" id="ProtNLM"/>
    </source>
</evidence>
<dbReference type="STRING" id="231916.A0A409VJ70"/>
<evidence type="ECO:0000256" key="5">
    <source>
        <dbReference type="PIRSR" id="PIRSR604254-1"/>
    </source>
</evidence>
<proteinExistence type="predicted"/>
<evidence type="ECO:0000313" key="9">
    <source>
        <dbReference type="Proteomes" id="UP000284706"/>
    </source>
</evidence>
<dbReference type="GO" id="GO:0038023">
    <property type="term" value="F:signaling receptor activity"/>
    <property type="evidence" value="ECO:0007669"/>
    <property type="project" value="TreeGrafter"/>
</dbReference>
<evidence type="ECO:0000256" key="6">
    <source>
        <dbReference type="SAM" id="MobiDB-lite"/>
    </source>
</evidence>
<keyword evidence="3 7" id="KW-1133">Transmembrane helix</keyword>
<feature type="transmembrane region" description="Helical" evidence="7">
    <location>
        <begin position="373"/>
        <end position="393"/>
    </location>
</feature>
<dbReference type="FunCoup" id="A0A409VJ70">
    <property type="interactions" value="14"/>
</dbReference>